<dbReference type="AlphaFoldDB" id="F2IFJ1"/>
<dbReference type="EMBL" id="CP002542">
    <property type="protein sequence ID" value="AEA45705.1"/>
    <property type="molecule type" value="Genomic_DNA"/>
</dbReference>
<evidence type="ECO:0000313" key="3">
    <source>
        <dbReference type="Proteomes" id="UP000007463"/>
    </source>
</evidence>
<organism evidence="2 3">
    <name type="scientific">Fluviicola taffensis (strain DSM 16823 / NCIMB 13979 / RW262)</name>
    <dbReference type="NCBI Taxonomy" id="755732"/>
    <lineage>
        <taxon>Bacteria</taxon>
        <taxon>Pseudomonadati</taxon>
        <taxon>Bacteroidota</taxon>
        <taxon>Flavobacteriia</taxon>
        <taxon>Flavobacteriales</taxon>
        <taxon>Crocinitomicaceae</taxon>
        <taxon>Fluviicola</taxon>
    </lineage>
</organism>
<reference evidence="2 3" key="1">
    <citation type="journal article" date="2011" name="Stand. Genomic Sci.">
        <title>Complete genome sequence of the gliding freshwater bacterium Fluviicola taffensis type strain (RW262).</title>
        <authorList>
            <person name="Woyke T."/>
            <person name="Chertkov O."/>
            <person name="Lapidus A."/>
            <person name="Nolan M."/>
            <person name="Lucas S."/>
            <person name="Del Rio T.G."/>
            <person name="Tice H."/>
            <person name="Cheng J.F."/>
            <person name="Tapia R."/>
            <person name="Han C."/>
            <person name="Goodwin L."/>
            <person name="Pitluck S."/>
            <person name="Liolios K."/>
            <person name="Pagani I."/>
            <person name="Ivanova N."/>
            <person name="Huntemann M."/>
            <person name="Mavromatis K."/>
            <person name="Mikhailova N."/>
            <person name="Pati A."/>
            <person name="Chen A."/>
            <person name="Palaniappan K."/>
            <person name="Land M."/>
            <person name="Hauser L."/>
            <person name="Brambilla E.M."/>
            <person name="Rohde M."/>
            <person name="Mwirichia R."/>
            <person name="Sikorski J."/>
            <person name="Tindall B.J."/>
            <person name="Goker M."/>
            <person name="Bristow J."/>
            <person name="Eisen J.A."/>
            <person name="Markowitz V."/>
            <person name="Hugenholtz P."/>
            <person name="Klenk H.P."/>
            <person name="Kyrpides N.C."/>
        </authorList>
    </citation>
    <scope>NUCLEOTIDE SEQUENCE [LARGE SCALE GENOMIC DNA]</scope>
    <source>
        <strain evidence="3">DSM 16823 / RW262 / RW262</strain>
    </source>
</reference>
<feature type="chain" id="PRO_5003278544" description="Secretion system C-terminal sorting domain-containing protein" evidence="1">
    <location>
        <begin position="23"/>
        <end position="449"/>
    </location>
</feature>
<dbReference type="RefSeq" id="WP_013688465.1">
    <property type="nucleotide sequence ID" value="NC_015321.1"/>
</dbReference>
<gene>
    <name evidence="2" type="ordered locus">Fluta_3737</name>
</gene>
<evidence type="ECO:0000256" key="1">
    <source>
        <dbReference type="SAM" id="SignalP"/>
    </source>
</evidence>
<keyword evidence="1" id="KW-0732">Signal</keyword>
<sequence length="449" mass="47786" precursor="true">MKMISQILICSIFLLLSNRIMAQCAPTAPAVAACSGGNGAGSNGVNINGGQTFWFTGGPTTWSSGINLNGGTFRVCGNLTLNSLNFNSGTIIIESGGTLTVNLGSSLFLNGNSSICNRGTFTLNTNLIMQNANNTIWNIGSAASFTVTGQIEINSATSKVINNGGSVTAGSILVQGSSSVGAVCMTDGSCFTFNGGANSIINNFTNGWTFSGTGNAVVTYNGNAQLNNSFTAHNNIIICKNAGATTSGGSGWGAATLAPSPCSSCLIAITLPIELLYFTSIKCGNDICFHWATETESNNDYFTIEYSENGIDFFSLIEIDGSGNSTSKIEYTKQIPANLINTNLEIIYFRLKQTDFNGQISYSNITAFVNEIRLDQVSIYPNPFMDEIIIMNKNLYELEIINSGLTIIKKVLSENSKTIISTKSYASGIYFFLIKDLNGRVIQTTKLVK</sequence>
<protein>
    <recommendedName>
        <fullName evidence="4">Secretion system C-terminal sorting domain-containing protein</fullName>
    </recommendedName>
</protein>
<dbReference type="OrthoDB" id="667194at2"/>
<dbReference type="eggNOG" id="COG4625">
    <property type="taxonomic scope" value="Bacteria"/>
</dbReference>
<evidence type="ECO:0008006" key="4">
    <source>
        <dbReference type="Google" id="ProtNLM"/>
    </source>
</evidence>
<keyword evidence="3" id="KW-1185">Reference proteome</keyword>
<dbReference type="PROSITE" id="PS51257">
    <property type="entry name" value="PROKAR_LIPOPROTEIN"/>
    <property type="match status" value="1"/>
</dbReference>
<dbReference type="KEGG" id="fte:Fluta_3737"/>
<accession>F2IFJ1</accession>
<evidence type="ECO:0000313" key="2">
    <source>
        <dbReference type="EMBL" id="AEA45705.1"/>
    </source>
</evidence>
<feature type="signal peptide" evidence="1">
    <location>
        <begin position="1"/>
        <end position="22"/>
    </location>
</feature>
<dbReference type="SUPFAM" id="SSF51126">
    <property type="entry name" value="Pectin lyase-like"/>
    <property type="match status" value="1"/>
</dbReference>
<reference evidence="3" key="2">
    <citation type="submission" date="2011-02" db="EMBL/GenBank/DDBJ databases">
        <title>The complete genome of Fluviicola taffensis DSM 16823.</title>
        <authorList>
            <consortium name="US DOE Joint Genome Institute (JGI-PGF)"/>
            <person name="Lucas S."/>
            <person name="Copeland A."/>
            <person name="Lapidus A."/>
            <person name="Bruce D."/>
            <person name="Goodwin L."/>
            <person name="Pitluck S."/>
            <person name="Kyrpides N."/>
            <person name="Mavromatis K."/>
            <person name="Ivanova N."/>
            <person name="Mikhailova N."/>
            <person name="Pagani I."/>
            <person name="Chertkov O."/>
            <person name="Detter J.C."/>
            <person name="Han C."/>
            <person name="Tapia R."/>
            <person name="Land M."/>
            <person name="Hauser L."/>
            <person name="Markowitz V."/>
            <person name="Cheng J.-F."/>
            <person name="Hugenholtz P."/>
            <person name="Woyke T."/>
            <person name="Wu D."/>
            <person name="Tindall B."/>
            <person name="Pomrenke H.G."/>
            <person name="Brambilla E."/>
            <person name="Klenk H.-P."/>
            <person name="Eisen J.A."/>
        </authorList>
    </citation>
    <scope>NUCLEOTIDE SEQUENCE [LARGE SCALE GENOMIC DNA]</scope>
    <source>
        <strain evidence="3">DSM 16823 / RW262 / RW262</strain>
    </source>
</reference>
<dbReference type="Proteomes" id="UP000007463">
    <property type="component" value="Chromosome"/>
</dbReference>
<dbReference type="InterPro" id="IPR011050">
    <property type="entry name" value="Pectin_lyase_fold/virulence"/>
</dbReference>
<proteinExistence type="predicted"/>
<name>F2IFJ1_FLUTR</name>
<dbReference type="HOGENOM" id="CLU_609359_0_0_10"/>
<dbReference type="STRING" id="755732.Fluta_3737"/>